<dbReference type="Pfam" id="PF02518">
    <property type="entry name" value="HATPase_c"/>
    <property type="match status" value="1"/>
</dbReference>
<keyword evidence="12" id="KW-1133">Transmembrane helix</keyword>
<comment type="catalytic activity">
    <reaction evidence="1">
        <text>ATP + protein L-histidine = ADP + protein N-phospho-L-histidine.</text>
        <dbReference type="EC" id="2.7.13.3"/>
    </reaction>
</comment>
<dbReference type="GO" id="GO:0005886">
    <property type="term" value="C:plasma membrane"/>
    <property type="evidence" value="ECO:0007669"/>
    <property type="project" value="UniProtKB-SubCell"/>
</dbReference>
<keyword evidence="11 12" id="KW-0472">Membrane</keyword>
<evidence type="ECO:0000256" key="9">
    <source>
        <dbReference type="ARBA" id="ARBA00022840"/>
    </source>
</evidence>
<evidence type="ECO:0000256" key="3">
    <source>
        <dbReference type="ARBA" id="ARBA00012438"/>
    </source>
</evidence>
<dbReference type="SMART" id="SM00387">
    <property type="entry name" value="HATPase_c"/>
    <property type="match status" value="1"/>
</dbReference>
<keyword evidence="8" id="KW-0418">Kinase</keyword>
<evidence type="ECO:0000256" key="4">
    <source>
        <dbReference type="ARBA" id="ARBA00022475"/>
    </source>
</evidence>
<evidence type="ECO:0000313" key="16">
    <source>
        <dbReference type="EMBL" id="CAD2070580.1"/>
    </source>
</evidence>
<dbReference type="GO" id="GO:0000155">
    <property type="term" value="F:phosphorelay sensor kinase activity"/>
    <property type="evidence" value="ECO:0007669"/>
    <property type="project" value="InterPro"/>
</dbReference>
<evidence type="ECO:0000259" key="15">
    <source>
        <dbReference type="PROSITE" id="PS50885"/>
    </source>
</evidence>
<evidence type="ECO:0000256" key="7">
    <source>
        <dbReference type="ARBA" id="ARBA00022741"/>
    </source>
</evidence>
<dbReference type="CDD" id="cd00082">
    <property type="entry name" value="HisKA"/>
    <property type="match status" value="1"/>
</dbReference>
<feature type="transmembrane region" description="Helical" evidence="12">
    <location>
        <begin position="6"/>
        <end position="27"/>
    </location>
</feature>
<keyword evidence="9" id="KW-0067">ATP-binding</keyword>
<evidence type="ECO:0000256" key="2">
    <source>
        <dbReference type="ARBA" id="ARBA00004651"/>
    </source>
</evidence>
<dbReference type="Pfam" id="PF00672">
    <property type="entry name" value="HAMP"/>
    <property type="match status" value="1"/>
</dbReference>
<dbReference type="InterPro" id="IPR036890">
    <property type="entry name" value="HATPase_C_sf"/>
</dbReference>
<dbReference type="InterPro" id="IPR050351">
    <property type="entry name" value="BphY/WalK/GraS-like"/>
</dbReference>
<keyword evidence="12" id="KW-0812">Transmembrane</keyword>
<dbReference type="Proteomes" id="UP000588186">
    <property type="component" value="Unassembled WGS sequence"/>
</dbReference>
<dbReference type="SMART" id="SM00388">
    <property type="entry name" value="HisKA"/>
    <property type="match status" value="1"/>
</dbReference>
<dbReference type="SUPFAM" id="SSF55874">
    <property type="entry name" value="ATPase domain of HSP90 chaperone/DNA topoisomerase II/histidine kinase"/>
    <property type="match status" value="1"/>
</dbReference>
<dbReference type="InterPro" id="IPR003594">
    <property type="entry name" value="HATPase_dom"/>
</dbReference>
<evidence type="ECO:0000256" key="1">
    <source>
        <dbReference type="ARBA" id="ARBA00000085"/>
    </source>
</evidence>
<comment type="subcellular location">
    <subcellularLocation>
        <location evidence="2">Cell membrane</location>
        <topology evidence="2">Multi-pass membrane protein</topology>
    </subcellularLocation>
</comment>
<dbReference type="PANTHER" id="PTHR45453">
    <property type="entry name" value="PHOSPHATE REGULON SENSOR PROTEIN PHOR"/>
    <property type="match status" value="1"/>
</dbReference>
<dbReference type="NCBIfam" id="TIGR00229">
    <property type="entry name" value="sensory_box"/>
    <property type="match status" value="1"/>
</dbReference>
<dbReference type="Gene3D" id="1.10.287.130">
    <property type="match status" value="1"/>
</dbReference>
<dbReference type="GO" id="GO:0005524">
    <property type="term" value="F:ATP binding"/>
    <property type="evidence" value="ECO:0007669"/>
    <property type="project" value="UniProtKB-KW"/>
</dbReference>
<dbReference type="SUPFAM" id="SSF47384">
    <property type="entry name" value="Homodimeric domain of signal transducing histidine kinase"/>
    <property type="match status" value="1"/>
</dbReference>
<name>A0A6V7QZW2_9BACL</name>
<dbReference type="InterPro" id="IPR035965">
    <property type="entry name" value="PAS-like_dom_sf"/>
</dbReference>
<keyword evidence="5" id="KW-0597">Phosphoprotein</keyword>
<dbReference type="InterPro" id="IPR036097">
    <property type="entry name" value="HisK_dim/P_sf"/>
</dbReference>
<dbReference type="SMART" id="SM00304">
    <property type="entry name" value="HAMP"/>
    <property type="match status" value="1"/>
</dbReference>
<dbReference type="SMART" id="SM00091">
    <property type="entry name" value="PAS"/>
    <property type="match status" value="1"/>
</dbReference>
<comment type="caution">
    <text evidence="16">The sequence shown here is derived from an EMBL/GenBank/DDBJ whole genome shotgun (WGS) entry which is preliminary data.</text>
</comment>
<dbReference type="InterPro" id="IPR005467">
    <property type="entry name" value="His_kinase_dom"/>
</dbReference>
<evidence type="ECO:0000256" key="10">
    <source>
        <dbReference type="ARBA" id="ARBA00023012"/>
    </source>
</evidence>
<feature type="transmembrane region" description="Helical" evidence="12">
    <location>
        <begin position="168"/>
        <end position="191"/>
    </location>
</feature>
<dbReference type="GO" id="GO:0016036">
    <property type="term" value="P:cellular response to phosphate starvation"/>
    <property type="evidence" value="ECO:0007669"/>
    <property type="project" value="TreeGrafter"/>
</dbReference>
<evidence type="ECO:0000256" key="11">
    <source>
        <dbReference type="ARBA" id="ARBA00023136"/>
    </source>
</evidence>
<dbReference type="Gene3D" id="6.10.340.10">
    <property type="match status" value="1"/>
</dbReference>
<dbReference type="CDD" id="cd06225">
    <property type="entry name" value="HAMP"/>
    <property type="match status" value="1"/>
</dbReference>
<feature type="domain" description="Histidine kinase" evidence="13">
    <location>
        <begin position="372"/>
        <end position="590"/>
    </location>
</feature>
<dbReference type="CDD" id="cd00075">
    <property type="entry name" value="HATPase"/>
    <property type="match status" value="1"/>
</dbReference>
<dbReference type="InterPro" id="IPR031967">
    <property type="entry name" value="PhoR_single_Cache-like_dom"/>
</dbReference>
<dbReference type="PANTHER" id="PTHR45453:SF1">
    <property type="entry name" value="PHOSPHATE REGULON SENSOR PROTEIN PHOR"/>
    <property type="match status" value="1"/>
</dbReference>
<dbReference type="EC" id="2.7.13.3" evidence="3"/>
<evidence type="ECO:0000256" key="6">
    <source>
        <dbReference type="ARBA" id="ARBA00022679"/>
    </source>
</evidence>
<proteinExistence type="predicted"/>
<dbReference type="RefSeq" id="WP_186075772.1">
    <property type="nucleotide sequence ID" value="NZ_CAJEWB010000002.1"/>
</dbReference>
<dbReference type="PROSITE" id="PS50109">
    <property type="entry name" value="HIS_KIN"/>
    <property type="match status" value="1"/>
</dbReference>
<dbReference type="GO" id="GO:0004721">
    <property type="term" value="F:phosphoprotein phosphatase activity"/>
    <property type="evidence" value="ECO:0007669"/>
    <property type="project" value="TreeGrafter"/>
</dbReference>
<evidence type="ECO:0000256" key="12">
    <source>
        <dbReference type="SAM" id="Phobius"/>
    </source>
</evidence>
<dbReference type="Gene3D" id="3.30.450.20">
    <property type="entry name" value="PAS domain"/>
    <property type="match status" value="2"/>
</dbReference>
<evidence type="ECO:0000259" key="14">
    <source>
        <dbReference type="PROSITE" id="PS50112"/>
    </source>
</evidence>
<organism evidence="16 17">
    <name type="scientific">Phocicoccus pinnipedialis</name>
    <dbReference type="NCBI Taxonomy" id="110845"/>
    <lineage>
        <taxon>Bacteria</taxon>
        <taxon>Bacillati</taxon>
        <taxon>Bacillota</taxon>
        <taxon>Bacilli</taxon>
        <taxon>Bacillales</taxon>
        <taxon>Salinicoccaceae</taxon>
        <taxon>Phocicoccus</taxon>
    </lineage>
</organism>
<evidence type="ECO:0000313" key="17">
    <source>
        <dbReference type="Proteomes" id="UP000588186"/>
    </source>
</evidence>
<dbReference type="Pfam" id="PF00512">
    <property type="entry name" value="HisKA"/>
    <property type="match status" value="1"/>
</dbReference>
<dbReference type="Gene3D" id="3.30.565.10">
    <property type="entry name" value="Histidine kinase-like ATPase, C-terminal domain"/>
    <property type="match status" value="1"/>
</dbReference>
<keyword evidence="10" id="KW-0902">Two-component regulatory system</keyword>
<dbReference type="NCBIfam" id="NF046044">
    <property type="entry name" value="PnpS"/>
    <property type="match status" value="1"/>
</dbReference>
<keyword evidence="7" id="KW-0547">Nucleotide-binding</keyword>
<protein>
    <recommendedName>
        <fullName evidence="3">histidine kinase</fullName>
        <ecNumber evidence="3">2.7.13.3</ecNumber>
    </recommendedName>
</protein>
<accession>A0A6V7QZW2</accession>
<dbReference type="Pfam" id="PF16736">
    <property type="entry name" value="sCache_like"/>
    <property type="match status" value="1"/>
</dbReference>
<dbReference type="CDD" id="cd00130">
    <property type="entry name" value="PAS"/>
    <property type="match status" value="1"/>
</dbReference>
<dbReference type="PROSITE" id="PS50112">
    <property type="entry name" value="PAS"/>
    <property type="match status" value="1"/>
</dbReference>
<keyword evidence="4" id="KW-1003">Cell membrane</keyword>
<dbReference type="Pfam" id="PF13426">
    <property type="entry name" value="PAS_9"/>
    <property type="match status" value="1"/>
</dbReference>
<dbReference type="SUPFAM" id="SSF55785">
    <property type="entry name" value="PYP-like sensor domain (PAS domain)"/>
    <property type="match status" value="1"/>
</dbReference>
<dbReference type="InterPro" id="IPR003660">
    <property type="entry name" value="HAMP_dom"/>
</dbReference>
<feature type="domain" description="HAMP" evidence="15">
    <location>
        <begin position="191"/>
        <end position="243"/>
    </location>
</feature>
<feature type="domain" description="PAS" evidence="14">
    <location>
        <begin position="248"/>
        <end position="301"/>
    </location>
</feature>
<dbReference type="PRINTS" id="PR00344">
    <property type="entry name" value="BCTRLSENSOR"/>
</dbReference>
<dbReference type="EMBL" id="CAJEWB010000002">
    <property type="protein sequence ID" value="CAD2070580.1"/>
    <property type="molecule type" value="Genomic_DNA"/>
</dbReference>
<gene>
    <name evidence="16" type="primary">phoR</name>
    <name evidence="16" type="ORF">JEOPIN946_00048</name>
</gene>
<keyword evidence="17" id="KW-1185">Reference proteome</keyword>
<reference evidence="16 17" key="1">
    <citation type="submission" date="2020-07" db="EMBL/GenBank/DDBJ databases">
        <authorList>
            <person name="Criscuolo A."/>
        </authorList>
    </citation>
    <scope>NUCLEOTIDE SEQUENCE [LARGE SCALE GENOMIC DNA]</scope>
    <source>
        <strain evidence="16">CIP107946</strain>
    </source>
</reference>
<keyword evidence="6" id="KW-0808">Transferase</keyword>
<dbReference type="AlphaFoldDB" id="A0A6V7QZW2"/>
<sequence>MKKLWLRITLGFFAIAVLGLAIIWFFMSSINRTSYEEIIETHLGENSAFISSSIEAGDMDIKKDNMIEWFNKLDLPNDIRFTLIDSDGNVLFDNENRYRIMENHLKRPEVVAAQELNDMSESFIRYSDTEKIDMMYVAKPIHKDGKITGYIRTATPLYTIDEAVKQMWWTLLIVFIFILFAALISAAFLSYNITKPINKIMGVTNRLKQQDYSARVNEKFSGELNDLGSSINVLASSLQKHVTEIEDQSRQLDSILSNLVTGVVLINPEGIIEMVNKSAVGLLGKNSDAIIHSHYRTNLMHLNIDRMIRQVIEEDEPKTREVALYTPNECILEVNVAPYYGQSWEKRGVIIALHDITKLKHLESVRRDFVANVSHELKTPITSVKGFTETLLQSEGMPRETEREFMQIIYDESERLNTIINDLLNLSKIEKHDLQLNIEKIDLVKLIHKTAKPLKKAFSDKNLTLNLPKKDRSIELFADKDRISQILVNLLSNAVNYTPDGGMISVKVREKKSRIEFSVKDTGIGIPETSIPRLFERFYRVDTARARNEGGTGLGLAIVKHLVDLHGGTITVDSVENEYTEFKIDLPAER</sequence>
<dbReference type="FunFam" id="1.10.287.130:FF:000008">
    <property type="entry name" value="Two-component sensor histidine kinase"/>
    <property type="match status" value="1"/>
</dbReference>
<dbReference type="SUPFAM" id="SSF158472">
    <property type="entry name" value="HAMP domain-like"/>
    <property type="match status" value="1"/>
</dbReference>
<evidence type="ECO:0000256" key="8">
    <source>
        <dbReference type="ARBA" id="ARBA00022777"/>
    </source>
</evidence>
<dbReference type="PROSITE" id="PS50885">
    <property type="entry name" value="HAMP"/>
    <property type="match status" value="1"/>
</dbReference>
<dbReference type="FunFam" id="3.30.565.10:FF:000023">
    <property type="entry name" value="PAS domain-containing sensor histidine kinase"/>
    <property type="match status" value="1"/>
</dbReference>
<dbReference type="InterPro" id="IPR000014">
    <property type="entry name" value="PAS"/>
</dbReference>
<dbReference type="InterPro" id="IPR003661">
    <property type="entry name" value="HisK_dim/P_dom"/>
</dbReference>
<evidence type="ECO:0000259" key="13">
    <source>
        <dbReference type="PROSITE" id="PS50109"/>
    </source>
</evidence>
<evidence type="ECO:0000256" key="5">
    <source>
        <dbReference type="ARBA" id="ARBA00022553"/>
    </source>
</evidence>
<dbReference type="InterPro" id="IPR004358">
    <property type="entry name" value="Sig_transdc_His_kin-like_C"/>
</dbReference>